<evidence type="ECO:0000313" key="7">
    <source>
        <dbReference type="Proteomes" id="UP000243688"/>
    </source>
</evidence>
<dbReference type="Proteomes" id="UP000243688">
    <property type="component" value="Unassembled WGS sequence"/>
</dbReference>
<evidence type="ECO:0000256" key="5">
    <source>
        <dbReference type="SAM" id="SignalP"/>
    </source>
</evidence>
<reference evidence="6 7" key="1">
    <citation type="submission" date="2016-12" db="EMBL/GenBank/DDBJ databases">
        <title>Candidatus Reconcilibacillus cellulovorans genome.</title>
        <authorList>
            <person name="Kolinko S."/>
            <person name="Wu Y.-W."/>
            <person name="Tachea F."/>
            <person name="Denzel E."/>
            <person name="Hiras J."/>
            <person name="Baecker N."/>
            <person name="Chan L.J."/>
            <person name="Eichorst S.A."/>
            <person name="Frey D."/>
            <person name="Adams P.D."/>
            <person name="Pray T."/>
            <person name="Tanjore D."/>
            <person name="Petzold C.J."/>
            <person name="Gladden J.M."/>
            <person name="Simmons B.A."/>
            <person name="Singer S.W."/>
        </authorList>
    </citation>
    <scope>NUCLEOTIDE SEQUENCE [LARGE SCALE GENOMIC DNA]</scope>
    <source>
        <strain evidence="6">JTherm</strain>
    </source>
</reference>
<dbReference type="Pfam" id="PF13416">
    <property type="entry name" value="SBP_bac_8"/>
    <property type="match status" value="1"/>
</dbReference>
<dbReference type="PANTHER" id="PTHR30061">
    <property type="entry name" value="MALTOSE-BINDING PERIPLASMIC PROTEIN"/>
    <property type="match status" value="1"/>
</dbReference>
<dbReference type="GO" id="GO:0042956">
    <property type="term" value="P:maltodextrin transmembrane transport"/>
    <property type="evidence" value="ECO:0007669"/>
    <property type="project" value="TreeGrafter"/>
</dbReference>
<protein>
    <submittedName>
        <fullName evidence="6">Maltose ABC transporter substrate-binding protein</fullName>
    </submittedName>
</protein>
<dbReference type="CDD" id="cd13586">
    <property type="entry name" value="PBP2_Maltose_binding_like"/>
    <property type="match status" value="1"/>
</dbReference>
<dbReference type="SUPFAM" id="SSF53850">
    <property type="entry name" value="Periplasmic binding protein-like II"/>
    <property type="match status" value="1"/>
</dbReference>
<keyword evidence="3 5" id="KW-0732">Signal</keyword>
<gene>
    <name evidence="6" type="ORF">BLM47_12285</name>
</gene>
<dbReference type="AlphaFoldDB" id="A0A2A6DXH9"/>
<organism evidence="6 7">
    <name type="scientific">Candidatus Reconcilbacillus cellulovorans</name>
    <dbReference type="NCBI Taxonomy" id="1906605"/>
    <lineage>
        <taxon>Bacteria</taxon>
        <taxon>Bacillati</taxon>
        <taxon>Bacillota</taxon>
        <taxon>Bacilli</taxon>
        <taxon>Bacillales</taxon>
        <taxon>Paenibacillaceae</taxon>
        <taxon>Candidatus Reconcilbacillus</taxon>
    </lineage>
</organism>
<dbReference type="Gene3D" id="3.40.190.10">
    <property type="entry name" value="Periplasmic binding protein-like II"/>
    <property type="match status" value="2"/>
</dbReference>
<evidence type="ECO:0000313" key="6">
    <source>
        <dbReference type="EMBL" id="PDO09491.1"/>
    </source>
</evidence>
<dbReference type="EMBL" id="MOXJ01000037">
    <property type="protein sequence ID" value="PDO09491.1"/>
    <property type="molecule type" value="Genomic_DNA"/>
</dbReference>
<feature type="compositionally biased region" description="Low complexity" evidence="4">
    <location>
        <begin position="25"/>
        <end position="45"/>
    </location>
</feature>
<accession>A0A2A6DXH9</accession>
<evidence type="ECO:0000256" key="4">
    <source>
        <dbReference type="SAM" id="MobiDB-lite"/>
    </source>
</evidence>
<comment type="caution">
    <text evidence="6">The sequence shown here is derived from an EMBL/GenBank/DDBJ whole genome shotgun (WGS) entry which is preliminary data.</text>
</comment>
<dbReference type="GO" id="GO:1901982">
    <property type="term" value="F:maltose binding"/>
    <property type="evidence" value="ECO:0007669"/>
    <property type="project" value="TreeGrafter"/>
</dbReference>
<name>A0A2A6DXH9_9BACL</name>
<evidence type="ECO:0000256" key="2">
    <source>
        <dbReference type="ARBA" id="ARBA00022448"/>
    </source>
</evidence>
<feature type="signal peptide" evidence="5">
    <location>
        <begin position="1"/>
        <end position="21"/>
    </location>
</feature>
<evidence type="ECO:0000256" key="3">
    <source>
        <dbReference type="ARBA" id="ARBA00022729"/>
    </source>
</evidence>
<dbReference type="GO" id="GO:0055052">
    <property type="term" value="C:ATP-binding cassette (ABC) transporter complex, substrate-binding subunit-containing"/>
    <property type="evidence" value="ECO:0007669"/>
    <property type="project" value="TreeGrafter"/>
</dbReference>
<dbReference type="GO" id="GO:0015768">
    <property type="term" value="P:maltose transport"/>
    <property type="evidence" value="ECO:0007669"/>
    <property type="project" value="TreeGrafter"/>
</dbReference>
<dbReference type="InterPro" id="IPR006059">
    <property type="entry name" value="SBP"/>
</dbReference>
<feature type="chain" id="PRO_5038567047" evidence="5">
    <location>
        <begin position="22"/>
        <end position="438"/>
    </location>
</feature>
<sequence length="438" mass="47964">MKKWWMLLCALVLTVPLAACGSNGSGSSSPPSSTSPEPSATAAAEDGGDTAGLKPEPGAKLIVWEAKEQQPFLEVMAKEFEAKYGVPVEFQEVNPVDQLGRIKTDGPAGLAADIFVMPHDQLSEAVASGFLLPNDVFAEETKQNFVKAAVDAVTFNGTLWGYPRNMETYLLFYNKSLVKPEDLKDWNSIIAFAKSFNDPANNKFGFMYEVNNFYYNYAFIAGYGGYVFGKNGTDPNDIGLNNAGAVEAMKFFRSLREALPIRATDATFDVKTNLFQTGKLAINMDGVWQLGNFTKEKLGFDVGAVPLPPLPNGQRPIPFAGVKAYFVSAFSKYPNAAKLFIHYVTTKEALVKDYELTGIIPARVGMDSDPAIQNNELARAFLEQFKTAQPMPSIIEMRQVWGPITAALEPIWNGEDIQKTLDKAVQDIKTAIAQQSKS</sequence>
<keyword evidence="2" id="KW-0813">Transport</keyword>
<feature type="region of interest" description="Disordered" evidence="4">
    <location>
        <begin position="22"/>
        <end position="55"/>
    </location>
</feature>
<comment type="similarity">
    <text evidence="1">Belongs to the bacterial solute-binding protein 1 family.</text>
</comment>
<proteinExistence type="inferred from homology"/>
<dbReference type="PANTHER" id="PTHR30061:SF50">
    <property type="entry name" value="MALTOSE_MALTODEXTRIN-BINDING PERIPLASMIC PROTEIN"/>
    <property type="match status" value="1"/>
</dbReference>
<evidence type="ECO:0000256" key="1">
    <source>
        <dbReference type="ARBA" id="ARBA00008520"/>
    </source>
</evidence>